<dbReference type="STRING" id="2004952.A0A2C5ZCD0"/>
<evidence type="ECO:0000313" key="11">
    <source>
        <dbReference type="Proteomes" id="UP000226431"/>
    </source>
</evidence>
<dbReference type="GO" id="GO:0050614">
    <property type="term" value="F:Delta24-sterol reductase activity"/>
    <property type="evidence" value="ECO:0007669"/>
    <property type="project" value="UniProtKB-EC"/>
</dbReference>
<dbReference type="InterPro" id="IPR037524">
    <property type="entry name" value="PA14/GLEYA"/>
</dbReference>
<feature type="domain" description="FAD-binding PCMH-type" evidence="8">
    <location>
        <begin position="743"/>
        <end position="919"/>
    </location>
</feature>
<keyword evidence="7" id="KW-0732">Signal</keyword>
<dbReference type="Pfam" id="PF01565">
    <property type="entry name" value="FAD_binding_4"/>
    <property type="match status" value="1"/>
</dbReference>
<dbReference type="PROSITE" id="PS51820">
    <property type="entry name" value="PA14"/>
    <property type="match status" value="1"/>
</dbReference>
<evidence type="ECO:0000256" key="6">
    <source>
        <dbReference type="SAM" id="MobiDB-lite"/>
    </source>
</evidence>
<dbReference type="FunFam" id="3.30.465.10:FF:000031">
    <property type="entry name" value="FAD binding domain protein"/>
    <property type="match status" value="1"/>
</dbReference>
<feature type="region of interest" description="Disordered" evidence="6">
    <location>
        <begin position="583"/>
        <end position="602"/>
    </location>
</feature>
<dbReference type="InterPro" id="IPR040165">
    <property type="entry name" value="Diminuto-like"/>
</dbReference>
<accession>A0A2C5ZCD0</accession>
<proteinExistence type="predicted"/>
<keyword evidence="4" id="KW-1133">Transmembrane helix</keyword>
<evidence type="ECO:0000256" key="1">
    <source>
        <dbReference type="ARBA" id="ARBA00004167"/>
    </source>
</evidence>
<dbReference type="PANTHER" id="PTHR10801:SF10">
    <property type="entry name" value="FAD BINDING DOMAIN PROTEIN (AFU_ORTHOLOGUE AFUA_6G14300)"/>
    <property type="match status" value="1"/>
</dbReference>
<name>A0A2C5ZCD0_9HYPO</name>
<dbReference type="EC" id="1.3.1.72" evidence="2"/>
<dbReference type="InterPro" id="IPR016169">
    <property type="entry name" value="FAD-bd_PCMH_sub2"/>
</dbReference>
<comment type="subcellular location">
    <subcellularLocation>
        <location evidence="1">Membrane</location>
        <topology evidence="1">Single-pass membrane protein</topology>
    </subcellularLocation>
</comment>
<comment type="caution">
    <text evidence="10">The sequence shown here is derived from an EMBL/GenBank/DDBJ whole genome shotgun (WGS) entry which is preliminary data.</text>
</comment>
<reference evidence="10 11" key="1">
    <citation type="submission" date="2017-06" db="EMBL/GenBank/DDBJ databases">
        <title>Ant-infecting Ophiocordyceps genomes reveal a high diversity of potential behavioral manipulation genes and a possible major role for enterotoxins.</title>
        <authorList>
            <person name="De Bekker C."/>
            <person name="Evans H.C."/>
            <person name="Brachmann A."/>
            <person name="Hughes D.P."/>
        </authorList>
    </citation>
    <scope>NUCLEOTIDE SEQUENCE [LARGE SCALE GENOMIC DNA]</scope>
    <source>
        <strain evidence="10 11">Map16</strain>
    </source>
</reference>
<dbReference type="PANTHER" id="PTHR10801">
    <property type="entry name" value="24-DEHYDROCHOLESTEROL REDUCTASE"/>
    <property type="match status" value="1"/>
</dbReference>
<dbReference type="InterPro" id="IPR018871">
    <property type="entry name" value="GLEYA_adhesin_domain"/>
</dbReference>
<evidence type="ECO:0000256" key="3">
    <source>
        <dbReference type="ARBA" id="ARBA00022692"/>
    </source>
</evidence>
<feature type="compositionally biased region" description="Low complexity" evidence="6">
    <location>
        <begin position="82"/>
        <end position="150"/>
    </location>
</feature>
<evidence type="ECO:0000259" key="9">
    <source>
        <dbReference type="PROSITE" id="PS51820"/>
    </source>
</evidence>
<keyword evidence="5" id="KW-0472">Membrane</keyword>
<evidence type="ECO:0000256" key="7">
    <source>
        <dbReference type="SAM" id="SignalP"/>
    </source>
</evidence>
<dbReference type="InterPro" id="IPR036318">
    <property type="entry name" value="FAD-bd_PCMH-like_sf"/>
</dbReference>
<feature type="compositionally biased region" description="Low complexity" evidence="6">
    <location>
        <begin position="278"/>
        <end position="323"/>
    </location>
</feature>
<organism evidence="10 11">
    <name type="scientific">Ophiocordyceps camponoti-rufipedis</name>
    <dbReference type="NCBI Taxonomy" id="2004952"/>
    <lineage>
        <taxon>Eukaryota</taxon>
        <taxon>Fungi</taxon>
        <taxon>Dikarya</taxon>
        <taxon>Ascomycota</taxon>
        <taxon>Pezizomycotina</taxon>
        <taxon>Sordariomycetes</taxon>
        <taxon>Hypocreomycetidae</taxon>
        <taxon>Hypocreales</taxon>
        <taxon>Ophiocordycipitaceae</taxon>
        <taxon>Ophiocordyceps</taxon>
    </lineage>
</organism>
<dbReference type="Gene3D" id="2.60.120.1560">
    <property type="match status" value="1"/>
</dbReference>
<dbReference type="InterPro" id="IPR006094">
    <property type="entry name" value="Oxid_FAD_bind_N"/>
</dbReference>
<dbReference type="Proteomes" id="UP000226431">
    <property type="component" value="Unassembled WGS sequence"/>
</dbReference>
<evidence type="ECO:0000313" key="10">
    <source>
        <dbReference type="EMBL" id="PHH77084.1"/>
    </source>
</evidence>
<dbReference type="GO" id="GO:0008202">
    <property type="term" value="P:steroid metabolic process"/>
    <property type="evidence" value="ECO:0007669"/>
    <property type="project" value="TreeGrafter"/>
</dbReference>
<feature type="compositionally biased region" description="Basic and acidic residues" evidence="6">
    <location>
        <begin position="244"/>
        <end position="277"/>
    </location>
</feature>
<keyword evidence="3" id="KW-0812">Transmembrane</keyword>
<dbReference type="SUPFAM" id="SSF56176">
    <property type="entry name" value="FAD-binding/transporter-associated domain-like"/>
    <property type="match status" value="1"/>
</dbReference>
<protein>
    <recommendedName>
        <fullName evidence="2">Delta(24)-sterol reductase</fullName>
        <ecNumber evidence="2">1.3.1.72</ecNumber>
    </recommendedName>
</protein>
<dbReference type="GO" id="GO:0016020">
    <property type="term" value="C:membrane"/>
    <property type="evidence" value="ECO:0007669"/>
    <property type="project" value="UniProtKB-SubCell"/>
</dbReference>
<dbReference type="EMBL" id="NJES01000134">
    <property type="protein sequence ID" value="PHH77084.1"/>
    <property type="molecule type" value="Genomic_DNA"/>
</dbReference>
<feature type="compositionally biased region" description="Low complexity" evidence="6">
    <location>
        <begin position="427"/>
        <end position="438"/>
    </location>
</feature>
<evidence type="ECO:0000256" key="2">
    <source>
        <dbReference type="ARBA" id="ARBA00012405"/>
    </source>
</evidence>
<feature type="compositionally biased region" description="Low complexity" evidence="6">
    <location>
        <begin position="330"/>
        <end position="399"/>
    </location>
</feature>
<dbReference type="GO" id="GO:0005737">
    <property type="term" value="C:cytoplasm"/>
    <property type="evidence" value="ECO:0007669"/>
    <property type="project" value="TreeGrafter"/>
</dbReference>
<feature type="region of interest" description="Disordered" evidence="6">
    <location>
        <begin position="73"/>
        <end position="459"/>
    </location>
</feature>
<feature type="signal peptide" evidence="7">
    <location>
        <begin position="1"/>
        <end position="22"/>
    </location>
</feature>
<dbReference type="OrthoDB" id="415825at2759"/>
<dbReference type="GO" id="GO:0071949">
    <property type="term" value="F:FAD binding"/>
    <property type="evidence" value="ECO:0007669"/>
    <property type="project" value="InterPro"/>
</dbReference>
<evidence type="ECO:0000256" key="4">
    <source>
        <dbReference type="ARBA" id="ARBA00022989"/>
    </source>
</evidence>
<feature type="chain" id="PRO_5013016425" description="Delta(24)-sterol reductase" evidence="7">
    <location>
        <begin position="23"/>
        <end position="1216"/>
    </location>
</feature>
<feature type="compositionally biased region" description="Low complexity" evidence="6">
    <location>
        <begin position="158"/>
        <end position="238"/>
    </location>
</feature>
<dbReference type="InterPro" id="IPR016166">
    <property type="entry name" value="FAD-bd_PCMH"/>
</dbReference>
<gene>
    <name evidence="10" type="ORF">CDD80_953</name>
</gene>
<keyword evidence="11" id="KW-1185">Reference proteome</keyword>
<dbReference type="GO" id="GO:0000246">
    <property type="term" value="F:Delta24(24-1) sterol reductase activity"/>
    <property type="evidence" value="ECO:0007669"/>
    <property type="project" value="TreeGrafter"/>
</dbReference>
<sequence>MVAHAMRALTLLAVGFFVVVYARESSLDNGRRVSECLPSDVMSLGDGVAARAASHGVTLCDDLSHSAAALDEPSYKRHRRQFQQQQQQSQGFGQQQQQQQSQGWGQQQQQQQSQGFGQQQQQQQQSQGQSQQQQQQMGQGGVQQQQQQQQRKGKGHASSQEQSQHQNGQEQSQMQEQQQQKGRGQAQIQEQSQQQGHGGAQQAQRQEQQKGRGQTQEQRQQQNGQTQAQMQEQQGRGRSQMQEQRQKHEDQEQAQRQEQKGRERAQIQEQRQGHHGQEQAQMQEQRKGQGQTQRQEQQGRGGTQMQEQQQGQDSQGQDQMQEQQGGGRGQIQEQRQQQHGKEQAQVQEQRGRGRAQIQEQQQGREAGEQAQRQQQEGRGRAQAQEQQQGGHGKGQAQIQEQQGRGRVQAQEQQQGYHDKEQAQIQEQQSRGRPQIQEQQQERPGRGKAQLQAQAQEQQGKEQAQLQAQVAQGKIQLQQQEQQALHGHGQFHGSQATHQRTAPQARVTPAPYVTTTVAYRGTKLVTTTLPPRGPIRGTVVIWSPTATRPTAAVATSPHGSCPLSSRSCLSPELNVALYANSVNPDEAYGPPPPNGVGPDYYLSQKPLDHGRSNSLSLPYIDRDSSATGLHSIKPKGTKPFLYYYPDLKQTYGGMTYNANNFTLVFTGYFLAQQTGTHRFCATADNRVAFYLGGGSAFPCGGSFQGATAGATPLLDFWYGASEDAACGNVVLRAGHYYPIRSVFGNYGNPAVLRVDRHNQAVAGIAAAIRGFFQRKEPFRINHGSTNSTRPRPRLSAATVDISSLSRVISIDAASQTALVEPNVPMDRLVEATLREGLVPPVVMEFPGITAGGGYAGTAGESSSFRHGFFDDTLNRVEMVLGNGDVVSASATERPDLFRAAAGAVGSLGVTTLLELRLVSARRWVRTTYRRTSSVAEAVAAIRAETNKEENDYVDGILFSPNHGAIITGRMTDEKPDHDKIQTFSHARDPWFYMHVRDRTASQDEAIEYIPLAEYFFRYDRAGFWVGAEGWKYFRYVPFNRFFRWFLDDFMHTRMLYRALHASGESSRFVVQDLAVPYNKAEELIDYTTHKLAIWPLWLCPLKQARTPTFHPCSGAVSLSEGVLNVGVWGWGPEDHEAFVRENRALEDKLVELEGRKWLYAHTYYSEDEFWRVYGNRDWYEALRTKYHATTLPSVYDKVRIDAFTGEILELSASFTES</sequence>
<dbReference type="AlphaFoldDB" id="A0A2C5ZCD0"/>
<dbReference type="Pfam" id="PF10528">
    <property type="entry name" value="GLEYA"/>
    <property type="match status" value="1"/>
</dbReference>
<feature type="compositionally biased region" description="Low complexity" evidence="6">
    <location>
        <begin position="446"/>
        <end position="459"/>
    </location>
</feature>
<evidence type="ECO:0000259" key="8">
    <source>
        <dbReference type="PROSITE" id="PS51387"/>
    </source>
</evidence>
<dbReference type="Gene3D" id="3.30.465.10">
    <property type="match status" value="1"/>
</dbReference>
<evidence type="ECO:0000256" key="5">
    <source>
        <dbReference type="ARBA" id="ARBA00023136"/>
    </source>
</evidence>
<dbReference type="PROSITE" id="PS51387">
    <property type="entry name" value="FAD_PCMH"/>
    <property type="match status" value="1"/>
</dbReference>
<feature type="domain" description="PA14" evidence="9">
    <location>
        <begin position="590"/>
        <end position="770"/>
    </location>
</feature>
<dbReference type="SUPFAM" id="SSF56988">
    <property type="entry name" value="Anthrax protective antigen"/>
    <property type="match status" value="1"/>
</dbReference>